<name>A0A165U0X8_9AGAM</name>
<dbReference type="AlphaFoldDB" id="A0A165U0X8"/>
<evidence type="ECO:0000313" key="2">
    <source>
        <dbReference type="Proteomes" id="UP000076761"/>
    </source>
</evidence>
<protein>
    <submittedName>
        <fullName evidence="1">Uncharacterized protein</fullName>
    </submittedName>
</protein>
<dbReference type="InterPro" id="IPR011990">
    <property type="entry name" value="TPR-like_helical_dom_sf"/>
</dbReference>
<organism evidence="1 2">
    <name type="scientific">Neolentinus lepideus HHB14362 ss-1</name>
    <dbReference type="NCBI Taxonomy" id="1314782"/>
    <lineage>
        <taxon>Eukaryota</taxon>
        <taxon>Fungi</taxon>
        <taxon>Dikarya</taxon>
        <taxon>Basidiomycota</taxon>
        <taxon>Agaricomycotina</taxon>
        <taxon>Agaricomycetes</taxon>
        <taxon>Gloeophyllales</taxon>
        <taxon>Gloeophyllaceae</taxon>
        <taxon>Neolentinus</taxon>
    </lineage>
</organism>
<dbReference type="EMBL" id="KV425562">
    <property type="protein sequence ID" value="KZT27475.1"/>
    <property type="molecule type" value="Genomic_DNA"/>
</dbReference>
<dbReference type="InParanoid" id="A0A165U0X8"/>
<evidence type="ECO:0000313" key="1">
    <source>
        <dbReference type="EMBL" id="KZT27475.1"/>
    </source>
</evidence>
<dbReference type="Gene3D" id="1.25.40.10">
    <property type="entry name" value="Tetratricopeptide repeat domain"/>
    <property type="match status" value="2"/>
</dbReference>
<dbReference type="SUPFAM" id="SSF48452">
    <property type="entry name" value="TPR-like"/>
    <property type="match status" value="1"/>
</dbReference>
<dbReference type="Proteomes" id="UP000076761">
    <property type="component" value="Unassembled WGS sequence"/>
</dbReference>
<keyword evidence="2" id="KW-1185">Reference proteome</keyword>
<proteinExistence type="predicted"/>
<sequence>MTQDINVLDRVLALQREMVSLCHEAGDECRGMLLYSLATTLKRRHIRLRKQEDLDESIRLHEEVLEMRLSPHPERWRFLHGLAQALERRYRIAQDINVLEQMLVLRRELVSLHHQPGANKFKDMLLYGLVSDLDQRYARLGKEEDLDEAIKLHEVLDMRLPPHPDRWRSLTELGCALGQRYMKSHSPVVLDRMLVLQREAVSLRYEPGANSCQDVLLFNLASTLHRRYVHLGKEEDLDESLELHEQALSLRALDHPGRWRSLREPRDVLQKRYVKSQDPEVLRRMSDLQCEEKELLRCPSVSQPSS</sequence>
<gene>
    <name evidence="1" type="ORF">NEOLEDRAFT_1240400</name>
</gene>
<accession>A0A165U0X8</accession>
<dbReference type="OrthoDB" id="2629314at2759"/>
<reference evidence="1 2" key="1">
    <citation type="journal article" date="2016" name="Mol. Biol. Evol.">
        <title>Comparative Genomics of Early-Diverging Mushroom-Forming Fungi Provides Insights into the Origins of Lignocellulose Decay Capabilities.</title>
        <authorList>
            <person name="Nagy L.G."/>
            <person name="Riley R."/>
            <person name="Tritt A."/>
            <person name="Adam C."/>
            <person name="Daum C."/>
            <person name="Floudas D."/>
            <person name="Sun H."/>
            <person name="Yadav J.S."/>
            <person name="Pangilinan J."/>
            <person name="Larsson K.H."/>
            <person name="Matsuura K."/>
            <person name="Barry K."/>
            <person name="Labutti K."/>
            <person name="Kuo R."/>
            <person name="Ohm R.A."/>
            <person name="Bhattacharya S.S."/>
            <person name="Shirouzu T."/>
            <person name="Yoshinaga Y."/>
            <person name="Martin F.M."/>
            <person name="Grigoriev I.V."/>
            <person name="Hibbett D.S."/>
        </authorList>
    </citation>
    <scope>NUCLEOTIDE SEQUENCE [LARGE SCALE GENOMIC DNA]</scope>
    <source>
        <strain evidence="1 2">HHB14362 ss-1</strain>
    </source>
</reference>